<reference evidence="3 4" key="1">
    <citation type="submission" date="2018-06" db="EMBL/GenBank/DDBJ databases">
        <title>Genome sequencing of Oceanotoga sp. sy52.</title>
        <authorList>
            <person name="Mori K."/>
        </authorList>
    </citation>
    <scope>NUCLEOTIDE SEQUENCE [LARGE SCALE GENOMIC DNA]</scope>
    <source>
        <strain evidence="4">sy52</strain>
    </source>
</reference>
<dbReference type="InParanoid" id="A0A7G1GAD8"/>
<dbReference type="PRINTS" id="PR00080">
    <property type="entry name" value="SDRFAMILY"/>
</dbReference>
<dbReference type="PANTHER" id="PTHR42760">
    <property type="entry name" value="SHORT-CHAIN DEHYDROGENASES/REDUCTASES FAMILY MEMBER"/>
    <property type="match status" value="1"/>
</dbReference>
<sequence>MRMEDKICVVTGGARGIGEGIVRKFAQEGAKMVFACDMNINEELNKVENIRSVKLDVTDRDAIKEFVDKVVEEFEKIDVLVNNAGITKDALIQRMSEEAWDAVINVNLKGVFNMTQFIAPIMIKKGKGSIISTSSIVGVFGNIGQTNYAATKGGVISMTKTWAKEFSRKGAQVRSNAIAPGFIKTPMTEAMPEKILNSIAEKVPLKRMGEVEDIANAALFLASDESSYVNGQILGVDGGLVI</sequence>
<evidence type="ECO:0000313" key="3">
    <source>
        <dbReference type="EMBL" id="BBE30419.1"/>
    </source>
</evidence>
<dbReference type="KEGG" id="ocy:OSSY52_05600"/>
<evidence type="ECO:0000313" key="4">
    <source>
        <dbReference type="Proteomes" id="UP000516361"/>
    </source>
</evidence>
<organism evidence="3 4">
    <name type="scientific">Tepiditoga spiralis</name>
    <dbReference type="NCBI Taxonomy" id="2108365"/>
    <lineage>
        <taxon>Bacteria</taxon>
        <taxon>Thermotogati</taxon>
        <taxon>Thermotogota</taxon>
        <taxon>Thermotogae</taxon>
        <taxon>Petrotogales</taxon>
        <taxon>Petrotogaceae</taxon>
        <taxon>Tepiditoga</taxon>
    </lineage>
</organism>
<dbReference type="PANTHER" id="PTHR42760:SF83">
    <property type="entry name" value="(3R)-3-HYDROXYACYL-COA DEHYDROGENASE"/>
    <property type="match status" value="1"/>
</dbReference>
<dbReference type="PROSITE" id="PS00061">
    <property type="entry name" value="ADH_SHORT"/>
    <property type="match status" value="1"/>
</dbReference>
<name>A0A7G1GAD8_9BACT</name>
<dbReference type="FunCoup" id="A0A7G1GAD8">
    <property type="interactions" value="382"/>
</dbReference>
<dbReference type="EMBL" id="AP018712">
    <property type="protein sequence ID" value="BBE30419.1"/>
    <property type="molecule type" value="Genomic_DNA"/>
</dbReference>
<dbReference type="GO" id="GO:0006633">
    <property type="term" value="P:fatty acid biosynthetic process"/>
    <property type="evidence" value="ECO:0007669"/>
    <property type="project" value="TreeGrafter"/>
</dbReference>
<keyword evidence="4" id="KW-1185">Reference proteome</keyword>
<dbReference type="FunFam" id="3.40.50.720:FF:000173">
    <property type="entry name" value="3-oxoacyl-[acyl-carrier protein] reductase"/>
    <property type="match status" value="1"/>
</dbReference>
<dbReference type="RefSeq" id="WP_190615517.1">
    <property type="nucleotide sequence ID" value="NZ_AP018712.1"/>
</dbReference>
<dbReference type="NCBIfam" id="NF005559">
    <property type="entry name" value="PRK07231.1"/>
    <property type="match status" value="1"/>
</dbReference>
<dbReference type="GO" id="GO:0048038">
    <property type="term" value="F:quinone binding"/>
    <property type="evidence" value="ECO:0007669"/>
    <property type="project" value="TreeGrafter"/>
</dbReference>
<accession>A0A7G1GAD8</accession>
<dbReference type="PRINTS" id="PR00081">
    <property type="entry name" value="GDHRDH"/>
</dbReference>
<keyword evidence="2" id="KW-0560">Oxidoreductase</keyword>
<dbReference type="AlphaFoldDB" id="A0A7G1GAD8"/>
<dbReference type="CDD" id="cd05333">
    <property type="entry name" value="BKR_SDR_c"/>
    <property type="match status" value="1"/>
</dbReference>
<protein>
    <submittedName>
        <fullName evidence="3">Beta-ketoacyl-ACP reductase</fullName>
    </submittedName>
</protein>
<evidence type="ECO:0000256" key="2">
    <source>
        <dbReference type="ARBA" id="ARBA00023002"/>
    </source>
</evidence>
<dbReference type="InterPro" id="IPR036291">
    <property type="entry name" value="NAD(P)-bd_dom_sf"/>
</dbReference>
<dbReference type="NCBIfam" id="NF009466">
    <property type="entry name" value="PRK12826.1-2"/>
    <property type="match status" value="1"/>
</dbReference>
<dbReference type="GO" id="GO:0016616">
    <property type="term" value="F:oxidoreductase activity, acting on the CH-OH group of donors, NAD or NADP as acceptor"/>
    <property type="evidence" value="ECO:0007669"/>
    <property type="project" value="TreeGrafter"/>
</dbReference>
<evidence type="ECO:0000256" key="1">
    <source>
        <dbReference type="ARBA" id="ARBA00006484"/>
    </source>
</evidence>
<proteinExistence type="inferred from homology"/>
<gene>
    <name evidence="3" type="ORF">OSSY52_05600</name>
</gene>
<comment type="similarity">
    <text evidence="1">Belongs to the short-chain dehydrogenases/reductases (SDR) family.</text>
</comment>
<dbReference type="Gene3D" id="3.40.50.720">
    <property type="entry name" value="NAD(P)-binding Rossmann-like Domain"/>
    <property type="match status" value="1"/>
</dbReference>
<dbReference type="SUPFAM" id="SSF51735">
    <property type="entry name" value="NAD(P)-binding Rossmann-fold domains"/>
    <property type="match status" value="1"/>
</dbReference>
<dbReference type="Proteomes" id="UP000516361">
    <property type="component" value="Chromosome"/>
</dbReference>
<dbReference type="Pfam" id="PF13561">
    <property type="entry name" value="adh_short_C2"/>
    <property type="match status" value="1"/>
</dbReference>
<dbReference type="InterPro" id="IPR002347">
    <property type="entry name" value="SDR_fam"/>
</dbReference>
<dbReference type="InterPro" id="IPR020904">
    <property type="entry name" value="Sc_DH/Rdtase_CS"/>
</dbReference>